<name>A0A1Z4V989_9CYAN</name>
<accession>A0A1Z4V989</accession>
<dbReference type="KEGG" id="dcm:NIES806_41110"/>
<dbReference type="AlphaFoldDB" id="A0A1Z4V989"/>
<sequence>MMYLIQVHTAIEVSIVSISIPCPFFGGRVKRQRNQTHLLGYGYRHTMIKINAG</sequence>
<keyword evidence="2" id="KW-1185">Reference proteome</keyword>
<evidence type="ECO:0000313" key="2">
    <source>
        <dbReference type="Proteomes" id="UP000218702"/>
    </source>
</evidence>
<gene>
    <name evidence="1" type="ORF">NIES806_41110</name>
</gene>
<dbReference type="EMBL" id="AP018316">
    <property type="protein sequence ID" value="BAZ87879.1"/>
    <property type="molecule type" value="Genomic_DNA"/>
</dbReference>
<evidence type="ECO:0000313" key="1">
    <source>
        <dbReference type="EMBL" id="BAZ87879.1"/>
    </source>
</evidence>
<reference evidence="1 2" key="1">
    <citation type="submission" date="2017-06" db="EMBL/GenBank/DDBJ databases">
        <title>Genome sequencing of cyanobaciteial culture collection at National Institute for Environmental Studies (NIES).</title>
        <authorList>
            <person name="Hirose Y."/>
            <person name="Shimura Y."/>
            <person name="Fujisawa T."/>
            <person name="Nakamura Y."/>
            <person name="Kawachi M."/>
        </authorList>
    </citation>
    <scope>NUCLEOTIDE SEQUENCE [LARGE SCALE GENOMIC DNA]</scope>
    <source>
        <strain evidence="1 2">NIES-806</strain>
    </source>
</reference>
<dbReference type="Proteomes" id="UP000218702">
    <property type="component" value="Chromosome"/>
</dbReference>
<proteinExistence type="predicted"/>
<protein>
    <submittedName>
        <fullName evidence="1">Uncharacterized protein</fullName>
    </submittedName>
</protein>
<organism evidence="1 2">
    <name type="scientific">Dolichospermum compactum NIES-806</name>
    <dbReference type="NCBI Taxonomy" id="1973481"/>
    <lineage>
        <taxon>Bacteria</taxon>
        <taxon>Bacillati</taxon>
        <taxon>Cyanobacteriota</taxon>
        <taxon>Cyanophyceae</taxon>
        <taxon>Nostocales</taxon>
        <taxon>Aphanizomenonaceae</taxon>
        <taxon>Dolichospermum</taxon>
        <taxon>Dolichospermum compactum</taxon>
    </lineage>
</organism>